<dbReference type="Gene3D" id="3.30.60.30">
    <property type="match status" value="1"/>
</dbReference>
<reference evidence="3 5" key="3">
    <citation type="submission" date="2018-06" db="EMBL/GenBank/DDBJ databases">
        <authorList>
            <consortium name="Pathogen Informatics"/>
            <person name="Doyle S."/>
        </authorList>
    </citation>
    <scope>NUCLEOTIDE SEQUENCE [LARGE SCALE GENOMIC DNA]</scope>
    <source>
        <strain evidence="3 5">NCTC7911</strain>
    </source>
</reference>
<evidence type="ECO:0000313" key="2">
    <source>
        <dbReference type="EMBL" id="OPH37450.1"/>
    </source>
</evidence>
<keyword evidence="1" id="KW-0732">Signal</keyword>
<dbReference type="EMBL" id="UGQC01000001">
    <property type="protein sequence ID" value="STY98887.1"/>
    <property type="molecule type" value="Genomic_DNA"/>
</dbReference>
<dbReference type="EMBL" id="MXAN01000035">
    <property type="protein sequence ID" value="OPH37450.1"/>
    <property type="molecule type" value="Genomic_DNA"/>
</dbReference>
<proteinExistence type="predicted"/>
<dbReference type="RefSeq" id="WP_062501725.1">
    <property type="nucleotide sequence ID" value="NZ_MXAN01000035.1"/>
</dbReference>
<keyword evidence="5" id="KW-1185">Reference proteome</keyword>
<gene>
    <name evidence="2" type="ORF">B5J94_05630</name>
    <name evidence="3" type="ORF">NCTC7911_00255</name>
</gene>
<feature type="signal peptide" evidence="1">
    <location>
        <begin position="1"/>
        <end position="20"/>
    </location>
</feature>
<dbReference type="GeneID" id="302268931"/>
<evidence type="ECO:0000313" key="4">
    <source>
        <dbReference type="Proteomes" id="UP000191025"/>
    </source>
</evidence>
<dbReference type="PROSITE" id="PS51257">
    <property type="entry name" value="PROKAR_LIPOPROTEIN"/>
    <property type="match status" value="1"/>
</dbReference>
<feature type="chain" id="PRO_5044566804" description="Kazal-like domain-containing protein" evidence="1">
    <location>
        <begin position="21"/>
        <end position="113"/>
    </location>
</feature>
<reference evidence="4" key="1">
    <citation type="submission" date="2017-03" db="EMBL/GenBank/DDBJ databases">
        <title>Draft genome sequence of Moraxella equi CCUG 4950T type strain.</title>
        <authorList>
            <person name="Salva-Serra F."/>
            <person name="Engstrom-Jakobsson H."/>
            <person name="Thorell K."/>
            <person name="Jaen-Luchoro D."/>
            <person name="Gonzales-Siles L."/>
            <person name="Karlsson R."/>
            <person name="Yazdan S."/>
            <person name="Boulund F."/>
            <person name="Johnning A."/>
            <person name="Engstrand L."/>
            <person name="Kristiansson E."/>
            <person name="Moore E."/>
        </authorList>
    </citation>
    <scope>NUCLEOTIDE SEQUENCE [LARGE SCALE GENOMIC DNA]</scope>
    <source>
        <strain evidence="4">CCUG 4441</strain>
    </source>
</reference>
<name>A0A1V4GYB7_MORLA</name>
<evidence type="ECO:0000256" key="1">
    <source>
        <dbReference type="SAM" id="SignalP"/>
    </source>
</evidence>
<evidence type="ECO:0000313" key="5">
    <source>
        <dbReference type="Proteomes" id="UP000254107"/>
    </source>
</evidence>
<organism evidence="2 4">
    <name type="scientific">Moraxella lacunata</name>
    <dbReference type="NCBI Taxonomy" id="477"/>
    <lineage>
        <taxon>Bacteria</taxon>
        <taxon>Pseudomonadati</taxon>
        <taxon>Pseudomonadota</taxon>
        <taxon>Gammaproteobacteria</taxon>
        <taxon>Moraxellales</taxon>
        <taxon>Moraxellaceae</taxon>
        <taxon>Moraxella</taxon>
    </lineage>
</organism>
<dbReference type="AlphaFoldDB" id="A0A1V4GYB7"/>
<reference evidence="2" key="2">
    <citation type="submission" date="2017-03" db="EMBL/GenBank/DDBJ databases">
        <authorList>
            <person name="Afonso C.L."/>
            <person name="Miller P.J."/>
            <person name="Scott M.A."/>
            <person name="Spackman E."/>
            <person name="Goraichik I."/>
            <person name="Dimitrov K.M."/>
            <person name="Suarez D.L."/>
            <person name="Swayne D.E."/>
        </authorList>
    </citation>
    <scope>NUCLEOTIDE SEQUENCE</scope>
    <source>
        <strain evidence="2">CCUG 4441</strain>
    </source>
</reference>
<accession>A0A1V4GYB7</accession>
<dbReference type="Proteomes" id="UP000254107">
    <property type="component" value="Unassembled WGS sequence"/>
</dbReference>
<evidence type="ECO:0000313" key="3">
    <source>
        <dbReference type="EMBL" id="STY98887.1"/>
    </source>
</evidence>
<sequence length="113" mass="12378">MKTQHLILALGMVLSITACSTPSTSSAPTTISQPTHDDVPFNHGMPKLKKPIQHCTMEYIPVCATLKQNGQQFTKTFGNRCSAHTFIDEGVTVVDVRDGDCDPSKQALMRFGR</sequence>
<dbReference type="Proteomes" id="UP000191025">
    <property type="component" value="Unassembled WGS sequence"/>
</dbReference>
<evidence type="ECO:0008006" key="6">
    <source>
        <dbReference type="Google" id="ProtNLM"/>
    </source>
</evidence>
<protein>
    <recommendedName>
        <fullName evidence="6">Kazal-like domain-containing protein</fullName>
    </recommendedName>
</protein>